<gene>
    <name evidence="11" type="ORF">EVEC_LOCUS7977</name>
</gene>
<dbReference type="EC" id="3.4.24.-" evidence="9"/>
<feature type="active site" evidence="8">
    <location>
        <position position="169"/>
    </location>
</feature>
<dbReference type="OrthoDB" id="291007at2759"/>
<dbReference type="Proteomes" id="UP000274131">
    <property type="component" value="Unassembled WGS sequence"/>
</dbReference>
<evidence type="ECO:0000256" key="3">
    <source>
        <dbReference type="ARBA" id="ARBA00022723"/>
    </source>
</evidence>
<dbReference type="PANTHER" id="PTHR10127:SF898">
    <property type="entry name" value="ZINC METALLOPROTEINASE NAS-30"/>
    <property type="match status" value="1"/>
</dbReference>
<evidence type="ECO:0000313" key="11">
    <source>
        <dbReference type="EMBL" id="VDD93226.1"/>
    </source>
</evidence>
<comment type="cofactor">
    <cofactor evidence="8 9">
        <name>Zn(2+)</name>
        <dbReference type="ChEBI" id="CHEBI:29105"/>
    </cofactor>
    <text evidence="8 9">Binds 1 zinc ion per subunit.</text>
</comment>
<dbReference type="GO" id="GO:0006508">
    <property type="term" value="P:proteolysis"/>
    <property type="evidence" value="ECO:0007669"/>
    <property type="project" value="UniProtKB-KW"/>
</dbReference>
<reference evidence="13" key="1">
    <citation type="submission" date="2017-02" db="UniProtKB">
        <authorList>
            <consortium name="WormBaseParasite"/>
        </authorList>
    </citation>
    <scope>IDENTIFICATION</scope>
</reference>
<dbReference type="AlphaFoldDB" id="A0A0N4VD26"/>
<name>A0A0N4VD26_ENTVE</name>
<keyword evidence="7" id="KW-1015">Disulfide bond</keyword>
<protein>
    <recommendedName>
        <fullName evidence="9">Metalloendopeptidase</fullName>
        <ecNumber evidence="9">3.4.24.-</ecNumber>
    </recommendedName>
</protein>
<dbReference type="InterPro" id="IPR000859">
    <property type="entry name" value="CUB_dom"/>
</dbReference>
<dbReference type="InterPro" id="IPR024079">
    <property type="entry name" value="MetalloPept_cat_dom_sf"/>
</dbReference>
<feature type="domain" description="Peptidase M12A" evidence="10">
    <location>
        <begin position="86"/>
        <end position="274"/>
    </location>
</feature>
<dbReference type="InterPro" id="IPR006026">
    <property type="entry name" value="Peptidase_Metallo"/>
</dbReference>
<feature type="binding site" evidence="8">
    <location>
        <position position="172"/>
    </location>
    <ligand>
        <name>Zn(2+)</name>
        <dbReference type="ChEBI" id="CHEBI:29105"/>
        <note>catalytic</note>
    </ligand>
</feature>
<organism evidence="13">
    <name type="scientific">Enterobius vermicularis</name>
    <name type="common">Human pinworm</name>
    <dbReference type="NCBI Taxonomy" id="51028"/>
    <lineage>
        <taxon>Eukaryota</taxon>
        <taxon>Metazoa</taxon>
        <taxon>Ecdysozoa</taxon>
        <taxon>Nematoda</taxon>
        <taxon>Chromadorea</taxon>
        <taxon>Rhabditida</taxon>
        <taxon>Spirurina</taxon>
        <taxon>Oxyuridomorpha</taxon>
        <taxon>Oxyuroidea</taxon>
        <taxon>Oxyuridae</taxon>
        <taxon>Enterobius</taxon>
    </lineage>
</organism>
<evidence type="ECO:0000313" key="13">
    <source>
        <dbReference type="WBParaSite" id="EVEC_0000849301-mRNA-1"/>
    </source>
</evidence>
<evidence type="ECO:0000256" key="6">
    <source>
        <dbReference type="ARBA" id="ARBA00023049"/>
    </source>
</evidence>
<keyword evidence="2 8" id="KW-0645">Protease</keyword>
<dbReference type="PANTHER" id="PTHR10127">
    <property type="entry name" value="DISCOIDIN, CUB, EGF, LAMININ , AND ZINC METALLOPROTEASE DOMAIN CONTAINING"/>
    <property type="match status" value="1"/>
</dbReference>
<keyword evidence="12" id="KW-1185">Reference proteome</keyword>
<evidence type="ECO:0000256" key="5">
    <source>
        <dbReference type="ARBA" id="ARBA00022833"/>
    </source>
</evidence>
<dbReference type="SUPFAM" id="SSF55486">
    <property type="entry name" value="Metalloproteases ('zincins'), catalytic domain"/>
    <property type="match status" value="1"/>
</dbReference>
<evidence type="ECO:0000259" key="10">
    <source>
        <dbReference type="PROSITE" id="PS51864"/>
    </source>
</evidence>
<dbReference type="WBParaSite" id="EVEC_0000849301-mRNA-1">
    <property type="protein sequence ID" value="EVEC_0000849301-mRNA-1"/>
    <property type="gene ID" value="EVEC_0000849301"/>
</dbReference>
<dbReference type="Gene3D" id="2.60.120.290">
    <property type="entry name" value="Spermadhesin, CUB domain"/>
    <property type="match status" value="1"/>
</dbReference>
<keyword evidence="5 8" id="KW-0862">Zinc</keyword>
<comment type="caution">
    <text evidence="8">Lacks conserved residue(s) required for the propagation of feature annotation.</text>
</comment>
<dbReference type="GO" id="GO:0004222">
    <property type="term" value="F:metalloendopeptidase activity"/>
    <property type="evidence" value="ECO:0007669"/>
    <property type="project" value="UniProtKB-UniRule"/>
</dbReference>
<dbReference type="Pfam" id="PF00431">
    <property type="entry name" value="CUB"/>
    <property type="match status" value="1"/>
</dbReference>
<dbReference type="InterPro" id="IPR001506">
    <property type="entry name" value="Peptidase_M12A"/>
</dbReference>
<keyword evidence="3 8" id="KW-0479">Metal-binding</keyword>
<dbReference type="EMBL" id="UXUI01009193">
    <property type="protein sequence ID" value="VDD93226.1"/>
    <property type="molecule type" value="Genomic_DNA"/>
</dbReference>
<evidence type="ECO:0000256" key="2">
    <source>
        <dbReference type="ARBA" id="ARBA00022670"/>
    </source>
</evidence>
<reference evidence="11 12" key="2">
    <citation type="submission" date="2018-10" db="EMBL/GenBank/DDBJ databases">
        <authorList>
            <consortium name="Pathogen Informatics"/>
        </authorList>
    </citation>
    <scope>NUCLEOTIDE SEQUENCE [LARGE SCALE GENOMIC DNA]</scope>
</reference>
<accession>A0A0N4VD26</accession>
<evidence type="ECO:0000256" key="4">
    <source>
        <dbReference type="ARBA" id="ARBA00022801"/>
    </source>
</evidence>
<evidence type="ECO:0000256" key="9">
    <source>
        <dbReference type="RuleBase" id="RU361183"/>
    </source>
</evidence>
<keyword evidence="4 8" id="KW-0378">Hydrolase</keyword>
<evidence type="ECO:0000256" key="7">
    <source>
        <dbReference type="ARBA" id="ARBA00023157"/>
    </source>
</evidence>
<feature type="binding site" evidence="8">
    <location>
        <position position="178"/>
    </location>
    <ligand>
        <name>Zn(2+)</name>
        <dbReference type="ChEBI" id="CHEBI:29105"/>
        <note>catalytic</note>
    </ligand>
</feature>
<evidence type="ECO:0000256" key="1">
    <source>
        <dbReference type="ARBA" id="ARBA00022536"/>
    </source>
</evidence>
<dbReference type="GO" id="GO:0008270">
    <property type="term" value="F:zinc ion binding"/>
    <property type="evidence" value="ECO:0007669"/>
    <property type="project" value="UniProtKB-UniRule"/>
</dbReference>
<dbReference type="STRING" id="51028.A0A0N4VD26"/>
<keyword evidence="6 8" id="KW-0482">Metalloprotease</keyword>
<dbReference type="SUPFAM" id="SSF49854">
    <property type="entry name" value="Spermadhesin, CUB domain"/>
    <property type="match status" value="1"/>
</dbReference>
<evidence type="ECO:0000256" key="8">
    <source>
        <dbReference type="PROSITE-ProRule" id="PRU01211"/>
    </source>
</evidence>
<evidence type="ECO:0000313" key="12">
    <source>
        <dbReference type="Proteomes" id="UP000274131"/>
    </source>
</evidence>
<feature type="binding site" evidence="8">
    <location>
        <position position="168"/>
    </location>
    <ligand>
        <name>Zn(2+)</name>
        <dbReference type="ChEBI" id="CHEBI:29105"/>
        <note>catalytic</note>
    </ligand>
</feature>
<dbReference type="InterPro" id="IPR034035">
    <property type="entry name" value="Astacin-like_dom"/>
</dbReference>
<dbReference type="SMART" id="SM00235">
    <property type="entry name" value="ZnMc"/>
    <property type="match status" value="1"/>
</dbReference>
<keyword evidence="1" id="KW-0245">EGF-like domain</keyword>
<dbReference type="Pfam" id="PF01400">
    <property type="entry name" value="Astacin"/>
    <property type="match status" value="1"/>
</dbReference>
<dbReference type="SMART" id="SM00042">
    <property type="entry name" value="CUB"/>
    <property type="match status" value="1"/>
</dbReference>
<dbReference type="CDD" id="cd04280">
    <property type="entry name" value="ZnMc_astacin_like"/>
    <property type="match status" value="1"/>
</dbReference>
<sequence length="494" mass="56008">MLDEISQYSDIHHQKYQDYGSVEQLMHSFFEALSEKKGQSFPAVLRPMNDGTETGRNRPLSKDLFESDIVLTVDQLKGIVLAERDRRLRKSGNRRVKRKVITGAVYRCVPPLNKIQNLATWKELIRSALKFWESETCVRWEENGPGVDRVVFFRVVVGICDHQRIVAHEVGHSLGFWHEQSRPDRDDYIRVIKKYIASGTEGNFVKRTALETDDMGVPFDLGSVMHYGPMAFTTDWSHITIETKDPKYSHTIGQRAKPSFIDVKQVNRLYYVCGNSPLACGNGGYPDPNNCNICKCPTGLGGQLIFKLHISIALIGSCGGELTATDEWKELAFKGGKSVCYWRIKTGDKRIRLRVDSVSLRCDVTCRNFVEIKHNSDFQQTGFRICCSEDSDEVISEQNEVLIIYDSMDLDYEGGFTLRYVKDTGKPLPKRPAPQWVRGRENRSFRGLGSKAGPIEKFIVNAIPQIRDPKRPIETIASIVTDFTVGQLLGVSRD</sequence>
<dbReference type="InterPro" id="IPR035914">
    <property type="entry name" value="Sperma_CUB_dom_sf"/>
</dbReference>
<proteinExistence type="predicted"/>
<dbReference type="PRINTS" id="PR00480">
    <property type="entry name" value="ASTACIN"/>
</dbReference>
<dbReference type="Gene3D" id="3.40.390.10">
    <property type="entry name" value="Collagenase (Catalytic Domain)"/>
    <property type="match status" value="1"/>
</dbReference>
<dbReference type="PROSITE" id="PS51864">
    <property type="entry name" value="ASTACIN"/>
    <property type="match status" value="1"/>
</dbReference>